<gene>
    <name evidence="1" type="ORF">UC35_18110</name>
</gene>
<dbReference type="AlphaFoldDB" id="A0A127JWW3"/>
<proteinExistence type="predicted"/>
<protein>
    <submittedName>
        <fullName evidence="1">Uncharacterized protein</fullName>
    </submittedName>
</protein>
<evidence type="ECO:0000313" key="2">
    <source>
        <dbReference type="Proteomes" id="UP000070433"/>
    </source>
</evidence>
<sequence length="666" mass="72192">MLVAKLLPRLLAVLVLGAMPFAVQSWVYPEHRYLALLAVQRLDDDRRAVFDRLWQLARAGDEQRLCATGADGEQGTAPSCIDWAALSAIAGDHSCSSRDMFETARSAPWILQVADVAAQLKEDLARIPVTPSPEAMEKAADVVSDAQRRIASQAARAQRVNALRTADIRLQRADPEYVTRAGSNHAHFLLARPDTDTAIGDYAALTLRVGSEVSAIGIYTYFHLSALQKASRLAAEPQLSGTERAALARAMLADEAFALHFLQDAFAAGHISGTWGDRSQRQGTHDYYNQNGLEVFTWAGGSRSVVLMGDAYMREEDAQFAAKTVRTSLEQVLDVASNRQGGAAFGHTPAAPIAPDGFDVCRNNKLPERDPGLRVQQNQRQFFAATLTDTPVPGLGPGFGAMPRFRSEVGPFVGLAGGIDGRVVDGGFSNLQSSRGAIGGVDLSFRTGFGLDGVISEAGDGLVYASLGVRADGPSTNRFRENFPGSAGGNLSAATPARMGLSLRFRMPFYLVPGDLLLLSPMYFFDKQTYGKMAVTAGNGGLIPWQSGWATGIGRFQFVLGRELGVTLYGLDDKDQLIVPRTDPSSQARVVNFQSISYDLPIFEYRPYRSFSSNQSSSVVFQLFAGADVPRKASTVFPVGAATPDLHTVWSLGLRMVFDWRYYYSF</sequence>
<reference evidence="1 2" key="1">
    <citation type="journal article" date="2014" name="Int. J. Syst. Evol. Microbiol.">
        <title>Ramlibacter solisilvae sp. nov., isolated from forest soil, and emended description of the genus Ramlibacter.</title>
        <authorList>
            <person name="Lee H.J."/>
            <person name="Lee S.H."/>
            <person name="Lee S.S."/>
            <person name="Lee J.S."/>
            <person name="Kim Y."/>
            <person name="Kim S.C."/>
            <person name="Jeon C.O."/>
        </authorList>
    </citation>
    <scope>NUCLEOTIDE SEQUENCE [LARGE SCALE GENOMIC DNA]</scope>
    <source>
        <strain evidence="1 2">5-10</strain>
    </source>
</reference>
<dbReference type="Proteomes" id="UP000070433">
    <property type="component" value="Chromosome"/>
</dbReference>
<accession>A0A127JWW3</accession>
<keyword evidence="2" id="KW-1185">Reference proteome</keyword>
<dbReference type="EMBL" id="CP010951">
    <property type="protein sequence ID" value="AMO24401.1"/>
    <property type="molecule type" value="Genomic_DNA"/>
</dbReference>
<organism evidence="1 2">
    <name type="scientific">Ramlibacter tataouinensis</name>
    <dbReference type="NCBI Taxonomy" id="94132"/>
    <lineage>
        <taxon>Bacteria</taxon>
        <taxon>Pseudomonadati</taxon>
        <taxon>Pseudomonadota</taxon>
        <taxon>Betaproteobacteria</taxon>
        <taxon>Burkholderiales</taxon>
        <taxon>Comamonadaceae</taxon>
        <taxon>Ramlibacter</taxon>
    </lineage>
</organism>
<name>A0A127JWW3_9BURK</name>
<evidence type="ECO:0000313" key="1">
    <source>
        <dbReference type="EMBL" id="AMO24401.1"/>
    </source>
</evidence>